<evidence type="ECO:0008006" key="4">
    <source>
        <dbReference type="Google" id="ProtNLM"/>
    </source>
</evidence>
<protein>
    <recommendedName>
        <fullName evidence="4">Ig-like domain-containing protein</fullName>
    </recommendedName>
</protein>
<reference evidence="2 3" key="1">
    <citation type="submission" date="2024-01" db="EMBL/GenBank/DDBJ databases">
        <authorList>
            <person name="Allen C."/>
            <person name="Tagirdzhanova G."/>
        </authorList>
    </citation>
    <scope>NUCLEOTIDE SEQUENCE [LARGE SCALE GENOMIC DNA]</scope>
</reference>
<accession>A0ABP0D175</accession>
<feature type="signal peptide" evidence="1">
    <location>
        <begin position="1"/>
        <end position="24"/>
    </location>
</feature>
<comment type="caution">
    <text evidence="2">The sequence shown here is derived from an EMBL/GenBank/DDBJ whole genome shotgun (WGS) entry which is preliminary data.</text>
</comment>
<evidence type="ECO:0000313" key="3">
    <source>
        <dbReference type="Proteomes" id="UP001642405"/>
    </source>
</evidence>
<sequence length="202" mass="20339">MKVPQLPGLAAVALLCAAPADAAAARCRLPTPSSTSSASSASPSPSAPPAPVQPPICGHNYLSNNLFSGSSGWTFGGDAASQNTGCGVYTTCAQLTADQGAASVSQTFAIVPGYSYLVNIPAMYSIQPATAADVVTCEIVSGAASLSIPLTFYYLYQYYGTGPAFTPQASTATLTCTLTSASTGTVHLSGLAVYWADQSCSG</sequence>
<dbReference type="EMBL" id="CAWUHB010000141">
    <property type="protein sequence ID" value="CAK7237241.1"/>
    <property type="molecule type" value="Genomic_DNA"/>
</dbReference>
<gene>
    <name evidence="2" type="ORF">SCUCBS95973_009894</name>
</gene>
<name>A0ABP0D175_9PEZI</name>
<dbReference type="Proteomes" id="UP001642405">
    <property type="component" value="Unassembled WGS sequence"/>
</dbReference>
<evidence type="ECO:0000313" key="2">
    <source>
        <dbReference type="EMBL" id="CAK7237241.1"/>
    </source>
</evidence>
<evidence type="ECO:0000256" key="1">
    <source>
        <dbReference type="SAM" id="SignalP"/>
    </source>
</evidence>
<keyword evidence="3" id="KW-1185">Reference proteome</keyword>
<proteinExistence type="predicted"/>
<keyword evidence="1" id="KW-0732">Signal</keyword>
<organism evidence="2 3">
    <name type="scientific">Sporothrix curviconia</name>
    <dbReference type="NCBI Taxonomy" id="1260050"/>
    <lineage>
        <taxon>Eukaryota</taxon>
        <taxon>Fungi</taxon>
        <taxon>Dikarya</taxon>
        <taxon>Ascomycota</taxon>
        <taxon>Pezizomycotina</taxon>
        <taxon>Sordariomycetes</taxon>
        <taxon>Sordariomycetidae</taxon>
        <taxon>Ophiostomatales</taxon>
        <taxon>Ophiostomataceae</taxon>
        <taxon>Sporothrix</taxon>
    </lineage>
</organism>
<feature type="chain" id="PRO_5046968700" description="Ig-like domain-containing protein" evidence="1">
    <location>
        <begin position="25"/>
        <end position="202"/>
    </location>
</feature>